<reference evidence="1 2" key="1">
    <citation type="submission" date="2023-06" db="EMBL/GenBank/DDBJ databases">
        <title>Cellulomonas sp. MW9 Whole genome sequence.</title>
        <authorList>
            <person name="Park S."/>
        </authorList>
    </citation>
    <scope>NUCLEOTIDE SEQUENCE [LARGE SCALE GENOMIC DNA]</scope>
    <source>
        <strain evidence="1 2">MW9</strain>
    </source>
</reference>
<evidence type="ECO:0008006" key="3">
    <source>
        <dbReference type="Google" id="ProtNLM"/>
    </source>
</evidence>
<proteinExistence type="predicted"/>
<sequence>MTTTPAWKPADADQGGRAFTATVGDTAVLVRFAGDPTGALAGPWTAHDADHGTLLLEGTDPDLVGTRSAVQVYASLVAISQRLSELLVLATAAGPVVEYRLLRLPDDDRAPSFAPVVEAALAEHAAAGWRLVSVNGPWAYLERPLEY</sequence>
<accession>A0ABT7S5R2</accession>
<dbReference type="EMBL" id="JAUCGR010000001">
    <property type="protein sequence ID" value="MDM7830392.1"/>
    <property type="molecule type" value="Genomic_DNA"/>
</dbReference>
<evidence type="ECO:0000313" key="2">
    <source>
        <dbReference type="Proteomes" id="UP001321453"/>
    </source>
</evidence>
<comment type="caution">
    <text evidence="1">The sequence shown here is derived from an EMBL/GenBank/DDBJ whole genome shotgun (WGS) entry which is preliminary data.</text>
</comment>
<keyword evidence="2" id="KW-1185">Reference proteome</keyword>
<protein>
    <recommendedName>
        <fullName evidence="3">DUF4265 domain-containing protein</fullName>
    </recommendedName>
</protein>
<name>A0ABT7S5R2_9CELL</name>
<dbReference type="RefSeq" id="WP_289445315.1">
    <property type="nucleotide sequence ID" value="NZ_JAUCGR010000001.1"/>
</dbReference>
<gene>
    <name evidence="1" type="ORF">QRT05_03530</name>
</gene>
<dbReference type="Proteomes" id="UP001321453">
    <property type="component" value="Unassembled WGS sequence"/>
</dbReference>
<evidence type="ECO:0000313" key="1">
    <source>
        <dbReference type="EMBL" id="MDM7830392.1"/>
    </source>
</evidence>
<organism evidence="1 2">
    <name type="scientific">Cellulomonas edaphi</name>
    <dbReference type="NCBI Taxonomy" id="3053468"/>
    <lineage>
        <taxon>Bacteria</taxon>
        <taxon>Bacillati</taxon>
        <taxon>Actinomycetota</taxon>
        <taxon>Actinomycetes</taxon>
        <taxon>Micrococcales</taxon>
        <taxon>Cellulomonadaceae</taxon>
        <taxon>Cellulomonas</taxon>
    </lineage>
</organism>